<accession>A0A641AL14</accession>
<evidence type="ECO:0000313" key="1">
    <source>
        <dbReference type="EMBL" id="KAA1376531.1"/>
    </source>
</evidence>
<dbReference type="Proteomes" id="UP001515100">
    <property type="component" value="Unassembled WGS sequence"/>
</dbReference>
<dbReference type="Gene3D" id="3.60.21.10">
    <property type="match status" value="1"/>
</dbReference>
<comment type="caution">
    <text evidence="1">The sequence shown here is derived from an EMBL/GenBank/DDBJ whole genome shotgun (WGS) entry which is preliminary data.</text>
</comment>
<sequence length="571" mass="60806">MTISRRTLIRTGAVMGGVAAVGVRPGTGWAAPGVVAPQHTTLDSCYRRGPAGAGGYTPVVSTGGEPHTVRDELGAAPGAARATSRTPVLSFAHLTDVHIIDAQSPARVEYVDRLDDSYGGAPTLGGLLSSSYRPQEMLTPQIADSMVRSVNRVGRGPVTGQQLAFAIQTGDNSDNCQYNEVRWNIDVLDGERITPDSGSRTAYEGVADTKVWDAHYWHPEGPRKAGGTEDIYTSRFGFPRVPGLLDAARRSFEPQGLDIPWYSVFGNHDGLVQGNFPHTLPLSILATGPLKATALPPGLSQADVIASLATANAGTLLGAVSLTSATLVSADAQRRTLTRGQVVEEHFKTSGSPVGHGFTATNRQRKTAYYSFDRGPVRCIVLDSVNPNGYADGSLDKPQHEWLTALLAASTDRYVFVFSHHTSKTMTNPLVVTGLDLNPRVLGDAVVATLLASRNVVAWVNGHTHRNEITAHRSADGTSGFWEINTASHVDFPQQSRLIELADNHDGTLSIFTTMLDHAGPASHGGTFADSVHLAALARELSANDPQQRSAAQEGAVDDRNTELLLPNPIA</sequence>
<dbReference type="InterPro" id="IPR051918">
    <property type="entry name" value="STPP_CPPED1"/>
</dbReference>
<dbReference type="RefSeq" id="WP_129184682.1">
    <property type="nucleotide sequence ID" value="NZ_JAGIOG010000001.1"/>
</dbReference>
<proteinExistence type="predicted"/>
<evidence type="ECO:0000313" key="2">
    <source>
        <dbReference type="Proteomes" id="UP001515100"/>
    </source>
</evidence>
<dbReference type="InterPro" id="IPR022506">
    <property type="entry name" value="Metallophosphoesterase_PPA1498"/>
</dbReference>
<organism evidence="1 2">
    <name type="scientific">Aeromicrobium fastidiosum</name>
    <dbReference type="NCBI Taxonomy" id="52699"/>
    <lineage>
        <taxon>Bacteria</taxon>
        <taxon>Bacillati</taxon>
        <taxon>Actinomycetota</taxon>
        <taxon>Actinomycetes</taxon>
        <taxon>Propionibacteriales</taxon>
        <taxon>Nocardioidaceae</taxon>
        <taxon>Aeromicrobium</taxon>
    </lineage>
</organism>
<dbReference type="EMBL" id="SDPP02000003">
    <property type="protein sequence ID" value="KAA1376531.1"/>
    <property type="molecule type" value="Genomic_DNA"/>
</dbReference>
<name>A0A641AL14_9ACTN</name>
<keyword evidence="2" id="KW-1185">Reference proteome</keyword>
<dbReference type="InterPro" id="IPR029052">
    <property type="entry name" value="Metallo-depent_PP-like"/>
</dbReference>
<dbReference type="OrthoDB" id="8132905at2"/>
<dbReference type="AlphaFoldDB" id="A0A641AL14"/>
<dbReference type="PANTHER" id="PTHR43143">
    <property type="entry name" value="METALLOPHOSPHOESTERASE, CALCINEURIN SUPERFAMILY"/>
    <property type="match status" value="1"/>
</dbReference>
<dbReference type="InterPro" id="IPR006311">
    <property type="entry name" value="TAT_signal"/>
</dbReference>
<dbReference type="SUPFAM" id="SSF56300">
    <property type="entry name" value="Metallo-dependent phosphatases"/>
    <property type="match status" value="1"/>
</dbReference>
<gene>
    <name evidence="1" type="ORF">ESP62_013995</name>
</gene>
<reference evidence="1" key="1">
    <citation type="submission" date="2019-09" db="EMBL/GenBank/DDBJ databases">
        <authorList>
            <person name="Li J."/>
        </authorList>
    </citation>
    <scope>NUCLEOTIDE SEQUENCE [LARGE SCALE GENOMIC DNA]</scope>
    <source>
        <strain evidence="1">NRBC 14897</strain>
    </source>
</reference>
<dbReference type="NCBIfam" id="TIGR03767">
    <property type="entry name" value="P_acnes_RR"/>
    <property type="match status" value="1"/>
</dbReference>
<protein>
    <submittedName>
        <fullName evidence="1">TIGR03767 family metallophosphoesterase</fullName>
    </submittedName>
</protein>
<dbReference type="PROSITE" id="PS51318">
    <property type="entry name" value="TAT"/>
    <property type="match status" value="1"/>
</dbReference>
<dbReference type="PANTHER" id="PTHR43143:SF1">
    <property type="entry name" value="SERINE_THREONINE-PROTEIN PHOSPHATASE CPPED1"/>
    <property type="match status" value="1"/>
</dbReference>